<dbReference type="Proteomes" id="UP000826722">
    <property type="component" value="Chromosome"/>
</dbReference>
<name>A0A8D5G5M7_9PROT</name>
<dbReference type="Pfam" id="PF05567">
    <property type="entry name" value="T4P_PilY1"/>
    <property type="match status" value="1"/>
</dbReference>
<dbReference type="EMBL" id="AP024110">
    <property type="protein sequence ID" value="BCM26145.1"/>
    <property type="molecule type" value="Genomic_DNA"/>
</dbReference>
<keyword evidence="4" id="KW-0732">Signal</keyword>
<keyword evidence="1" id="KW-0479">Metal-binding</keyword>
<reference evidence="6" key="1">
    <citation type="journal article" date="2021" name="Arch. Microbiol.">
        <title>Methyloradius palustris gen. nov., sp. nov., a methanol-oxidizing bacterium isolated from snow.</title>
        <authorList>
            <person name="Miyadera T."/>
            <person name="Kojima H."/>
            <person name="Fukui M."/>
        </authorList>
    </citation>
    <scope>NUCLEOTIDE SEQUENCE</scope>
    <source>
        <strain evidence="6">Zm11</strain>
    </source>
</reference>
<proteinExistence type="predicted"/>
<evidence type="ECO:0000256" key="2">
    <source>
        <dbReference type="ARBA" id="ARBA00022837"/>
    </source>
</evidence>
<organism evidence="6 7">
    <name type="scientific">Methyloradius palustris</name>
    <dbReference type="NCBI Taxonomy" id="2778876"/>
    <lineage>
        <taxon>Bacteria</taxon>
        <taxon>Pseudomonadati</taxon>
        <taxon>Pseudomonadota</taxon>
        <taxon>Betaproteobacteria</taxon>
        <taxon>Nitrosomonadales</taxon>
        <taxon>Methylophilaceae</taxon>
        <taxon>Methyloradius</taxon>
    </lineage>
</organism>
<feature type="region of interest" description="Disordered" evidence="3">
    <location>
        <begin position="2395"/>
        <end position="2418"/>
    </location>
</feature>
<feature type="chain" id="PRO_5034497370" description="PilY1 beta-propeller domain-containing protein" evidence="4">
    <location>
        <begin position="27"/>
        <end position="2418"/>
    </location>
</feature>
<keyword evidence="2" id="KW-0106">Calcium</keyword>
<evidence type="ECO:0000313" key="6">
    <source>
        <dbReference type="EMBL" id="BCM26145.1"/>
    </source>
</evidence>
<dbReference type="InterPro" id="IPR008707">
    <property type="entry name" value="B-propeller_PilY1"/>
</dbReference>
<evidence type="ECO:0000256" key="4">
    <source>
        <dbReference type="SAM" id="SignalP"/>
    </source>
</evidence>
<sequence>MNINKFFKNIAGVSTLLVLLSGTSNADVTKLATQPITTQYTSQQVLPNIMFVLDDSFSMSWAYLPDWANVLIPHLFSNSAFNGVAYNPAINYTPPTMYDEGGNVDKTTYPSQNAINTATFTATPAWTKVPKDRYGVQYRIVNPTTVDLVNDPKNYGNLVGNVNYYTTIAGEFCDSPLLRNCKTTKDTIYKYEAKLRWCHTAAEAIAPTSSADATATGGCQAKQIVATTTNTNNSVTSYTYFRAPSPGGISNITFSGAGSTTISGISVGTIGATAVSAQILSQPITTTVSSVSGLLNAIVTQINNCTAVATGNCNVSGYSAFYDGGNTLIISAPSATTNSPAITQNSTNTPQFNITTNITASATAFTATPGSVFKTSVVGILSTYGYACVAGTTGCAKAPNRTDCASTLCTYSEEMTNYANWYAYYQTRMQMMKTVVSQAFDLTESQFRVGYFTINNGTQDPLNVNKTPPTAPRSEINDYLDITTFSNPNKYLWYTQLFRAYPTGQTPLRTALSNAGKIYANLLPSSTLNSRTVSDPVQYSCQQNYTILSTDGYWNESATPTQLDGSAIGEQDGNEPRPYYDGATVQQIIQQTTQTVDQVATNTNFIMSKTTQQTKSTSNLHQNQRTFYIYPYQVDTKNLQKATSTLQASYNTLTSVTSVLQQTTNLLQQTTYDPIKKIYPVETVTVKPIQTKYSLQQRTYTPRSTVYPLQQNVATRNEQDTLLKQTARKLQVYTRNLQKETVSTADGNVNDTGWLDVPAGGTCIPGTTNSGSTTTVVTCQYVDATSPQYVDSTASDGSCTPIAQSGYTTRTVVACQYADGNVTQNLNTCTAGTPSSGSGKWLPYNACAYQAQGSKYPLTSTTASLCVAHGADTSSPYSKQVSCTYVQAGWVAASQVASVPTCTAGTSIDQLTQTSCQYSATKSSGPTSTSGTCTVHNQTASPYTGDKVLCDYNGTTPDAAYANTTATCNTTAKSTTSTSNNAQYVVAQDCQYNSTAETGAGAATSVTTCNESYSTGPAWSIIDKVSCTYPSSTTIQSQAATSIGQACISGGAVPSSEAANSTSYGSINQCRFATSPSNGTNGASAVPCQGSAGSLINGTALTTCEYPSTATTTKTYPTITSCSSSPRNPAAGTTTTSANLTTATECQYVQGTAANVTSGTCSDVSLAAGLGYTKTCSYAQTSTNTNATSCARIDQQSAQPWSLYTIRSCTYSANSALADVTATNCTVGSPSNGGNGTNYVGPITNTCQYSAYSLFSDASSCAVVARDAGPTYTTKTAVNCQYAPAVTTYAGTCTVKSEAGFVNAQAVACTLLSTAQTVEQTSLATSADVSSCTPSSISTSNVPNSGVTRRVDTACAYNAFTTPVASACANTDSKARDSIVNGVAATTATKCDVVTNPGIPTNSVVDANEFVNVPSCTPVATATPLFTFDANGKNVQCLQTTNTADTFVPVSTCTPNTTSVGAGPNYLQTNCVSKQHSVTFVPACTPSTTSDYVTTTCQSLPPVATNIAVCTPRSPTFDNGYQTITCSTAAGTGTSNTLADVAEYYYKTDLRTYSLGNCVGAPVTAADGTTTINNAICANASPDSLNNVAPTGADLNTAQHMTTFTLGLGASGFMQYTQKYANSVENGGSPDYASVATDTTAVPASGICSWQNSGTCNWPFPLTNDQSGIDDLWHAGINGRGDYYSATDPTSLANSINTALSTVNNARGSSTGLSTSSANVTSVDNFAFSTSFASGSWDGEVIRKQIDPNTGLTTSRIDWAAQSKLDNRSVSSRVIYTFDSTNTSTNLKNFTVNNFGTDPRFNKATLTNSTTGIAQFTCAKAVPCIPSTSQDAAAGAALVNYLIGDRSNEGAVTDNAKYFRQRSHVLGDIVNSPVTYVGPPKYSYADAGYSKFAADKANRLSLAIVGANDGMLHAFRAQGSATAEAALKATIADPGDAAKATANIQAQNSDISQGIDAGQELWAYIPSVLLKDLYKLASKDYSTYHRYFVDGIQEVGDICTSSCDSTDNAVWKTILIGGLGGGGRVYYALDITDPNNPKALWEYSTPNLGYTYGNPQIAKQSDGKWVVLFSSGYNNVPDATSTGGDGVGRLFVVDANTGIPTQTQTTSGVSTVGVSTGFGSTASPSGLSKIVAQVTNGNTDASMKAVYGGDMYGNLWRFDTNQLTSTSPVPFIPFKSTAQLMATFKDTAGNLQPLTAKPTLGIVDTYTVVYAGTGAYLDATDVAKVTTQSFYAVKDPGTTTASGTAIYSDPRSSFVQQTQSVGTCPLGISALICTAGDPVRTSSSNLVDYTTKGGWYFDLPVAGERANTDPSFDLNLLIFNTNIPTTLACNLGGYSFQYQVDYRTGGPASGSTSGVVAFKLGNQLASGATVYTTSSSATGGGSGKTGTILGGNVINKGTLDNPTPADTRRTSWRELITH</sequence>
<keyword evidence="7" id="KW-1185">Reference proteome</keyword>
<evidence type="ECO:0000256" key="1">
    <source>
        <dbReference type="ARBA" id="ARBA00022723"/>
    </source>
</evidence>
<dbReference type="RefSeq" id="WP_221764163.1">
    <property type="nucleotide sequence ID" value="NZ_AP024110.1"/>
</dbReference>
<feature type="compositionally biased region" description="Basic and acidic residues" evidence="3">
    <location>
        <begin position="2406"/>
        <end position="2418"/>
    </location>
</feature>
<protein>
    <recommendedName>
        <fullName evidence="5">PilY1 beta-propeller domain-containing protein</fullName>
    </recommendedName>
</protein>
<gene>
    <name evidence="6" type="ORF">ZMTM_24040</name>
</gene>
<feature type="domain" description="PilY1 beta-propeller" evidence="5">
    <location>
        <begin position="1866"/>
        <end position="2257"/>
    </location>
</feature>
<feature type="signal peptide" evidence="4">
    <location>
        <begin position="1"/>
        <end position="26"/>
    </location>
</feature>
<evidence type="ECO:0000313" key="7">
    <source>
        <dbReference type="Proteomes" id="UP000826722"/>
    </source>
</evidence>
<dbReference type="KEGG" id="mpau:ZMTM_24040"/>
<dbReference type="GO" id="GO:0046872">
    <property type="term" value="F:metal ion binding"/>
    <property type="evidence" value="ECO:0007669"/>
    <property type="project" value="UniProtKB-KW"/>
</dbReference>
<evidence type="ECO:0000256" key="3">
    <source>
        <dbReference type="SAM" id="MobiDB-lite"/>
    </source>
</evidence>
<accession>A0A8D5G5M7</accession>
<evidence type="ECO:0000259" key="5">
    <source>
        <dbReference type="Pfam" id="PF05567"/>
    </source>
</evidence>